<accession>A0ABZ2L4V5</accession>
<dbReference type="SUPFAM" id="SSF48452">
    <property type="entry name" value="TPR-like"/>
    <property type="match status" value="1"/>
</dbReference>
<evidence type="ECO:0000313" key="1">
    <source>
        <dbReference type="EMBL" id="WXB05979.1"/>
    </source>
</evidence>
<proteinExistence type="predicted"/>
<dbReference type="RefSeq" id="WP_394835629.1">
    <property type="nucleotide sequence ID" value="NZ_CP089929.1"/>
</dbReference>
<organism evidence="1 2">
    <name type="scientific">Pendulispora rubella</name>
    <dbReference type="NCBI Taxonomy" id="2741070"/>
    <lineage>
        <taxon>Bacteria</taxon>
        <taxon>Pseudomonadati</taxon>
        <taxon>Myxococcota</taxon>
        <taxon>Myxococcia</taxon>
        <taxon>Myxococcales</taxon>
        <taxon>Sorangiineae</taxon>
        <taxon>Pendulisporaceae</taxon>
        <taxon>Pendulispora</taxon>
    </lineage>
</organism>
<dbReference type="Proteomes" id="UP001374803">
    <property type="component" value="Chromosome"/>
</dbReference>
<evidence type="ECO:0000313" key="2">
    <source>
        <dbReference type="Proteomes" id="UP001374803"/>
    </source>
</evidence>
<sequence>MLDAQAGTVAYGEKRYADCVVSYLRASEHSSGRAQADAFASAGDCELKSSHRKEAVALFRKALEASNSYCDDTIENANNQRELADDPQWAALVTAFKPACAAYLDSINKELRDIYRADQEDRIPGPDKIDWRVVNPRDAARRERVRQLESSGQLRTADDYYHAAMVFQHGIDESSHATAFQLAGRAVELDPNFVKARWLVAASRDRYYMSRLEPQLYGTQFKSINGIWILWPVDHHVTDRERATWCVPPLKSAKQHATEMNAKSP</sequence>
<dbReference type="Gene3D" id="1.25.40.10">
    <property type="entry name" value="Tetratricopeptide repeat domain"/>
    <property type="match status" value="1"/>
</dbReference>
<name>A0ABZ2L4V5_9BACT</name>
<reference evidence="1" key="1">
    <citation type="submission" date="2021-12" db="EMBL/GenBank/DDBJ databases">
        <title>Discovery of the Pendulisporaceae a myxobacterial family with distinct sporulation behavior and unique specialized metabolism.</title>
        <authorList>
            <person name="Garcia R."/>
            <person name="Popoff A."/>
            <person name="Bader C.D."/>
            <person name="Loehr J."/>
            <person name="Walesch S."/>
            <person name="Walt C."/>
            <person name="Boldt J."/>
            <person name="Bunk B."/>
            <person name="Haeckl F.J.F.P.J."/>
            <person name="Gunesch A.P."/>
            <person name="Birkelbach J."/>
            <person name="Nuebel U."/>
            <person name="Pietschmann T."/>
            <person name="Bach T."/>
            <person name="Mueller R."/>
        </authorList>
    </citation>
    <scope>NUCLEOTIDE SEQUENCE</scope>
    <source>
        <strain evidence="1">MSr11367</strain>
    </source>
</reference>
<dbReference type="EMBL" id="CP089983">
    <property type="protein sequence ID" value="WXB05979.1"/>
    <property type="molecule type" value="Genomic_DNA"/>
</dbReference>
<protein>
    <submittedName>
        <fullName evidence="1">Uncharacterized protein</fullName>
    </submittedName>
</protein>
<gene>
    <name evidence="1" type="ORF">LVJ94_01705</name>
</gene>
<keyword evidence="2" id="KW-1185">Reference proteome</keyword>
<dbReference type="InterPro" id="IPR011990">
    <property type="entry name" value="TPR-like_helical_dom_sf"/>
</dbReference>